<keyword evidence="2" id="KW-0813">Transport</keyword>
<evidence type="ECO:0000256" key="11">
    <source>
        <dbReference type="ARBA" id="ARBA00023180"/>
    </source>
</evidence>
<evidence type="ECO:0000256" key="9">
    <source>
        <dbReference type="ARBA" id="ARBA00023136"/>
    </source>
</evidence>
<dbReference type="InterPro" id="IPR039391">
    <property type="entry name" value="Phytocyanin-like"/>
</dbReference>
<dbReference type="GO" id="GO:0009610">
    <property type="term" value="P:response to symbiotic fungus"/>
    <property type="evidence" value="ECO:0007669"/>
    <property type="project" value="UniProtKB-ARBA"/>
</dbReference>
<evidence type="ECO:0000256" key="10">
    <source>
        <dbReference type="ARBA" id="ARBA00023157"/>
    </source>
</evidence>
<dbReference type="Gene3D" id="2.60.40.420">
    <property type="entry name" value="Cupredoxins - blue copper proteins"/>
    <property type="match status" value="1"/>
</dbReference>
<evidence type="ECO:0000256" key="8">
    <source>
        <dbReference type="ARBA" id="ARBA00023008"/>
    </source>
</evidence>
<evidence type="ECO:0000256" key="7">
    <source>
        <dbReference type="ARBA" id="ARBA00022989"/>
    </source>
</evidence>
<keyword evidence="10" id="KW-1015">Disulfide bond</keyword>
<dbReference type="PANTHER" id="PTHR33021">
    <property type="entry name" value="BLUE COPPER PROTEIN"/>
    <property type="match status" value="1"/>
</dbReference>
<keyword evidence="3" id="KW-0812">Transmembrane</keyword>
<dbReference type="Proteomes" id="UP000245207">
    <property type="component" value="Unassembled WGS sequence"/>
</dbReference>
<evidence type="ECO:0000313" key="15">
    <source>
        <dbReference type="Proteomes" id="UP000245207"/>
    </source>
</evidence>
<dbReference type="STRING" id="35608.A0A2U1KT29"/>
<keyword evidence="4" id="KW-0479">Metal-binding</keyword>
<dbReference type="Pfam" id="PF02298">
    <property type="entry name" value="Cu_bind_like"/>
    <property type="match status" value="1"/>
</dbReference>
<dbReference type="PANTHER" id="PTHR33021:SF533">
    <property type="entry name" value="PHYTOCYANIN DOMAIN-CONTAINING PROTEIN"/>
    <property type="match status" value="1"/>
</dbReference>
<keyword evidence="8" id="KW-0186">Copper</keyword>
<feature type="signal peptide" evidence="12">
    <location>
        <begin position="1"/>
        <end position="25"/>
    </location>
</feature>
<name>A0A2U1KT29_ARTAN</name>
<dbReference type="PROSITE" id="PS51485">
    <property type="entry name" value="PHYTOCYANIN"/>
    <property type="match status" value="1"/>
</dbReference>
<evidence type="ECO:0000256" key="1">
    <source>
        <dbReference type="ARBA" id="ARBA00004479"/>
    </source>
</evidence>
<keyword evidence="11" id="KW-0325">Glycoprotein</keyword>
<dbReference type="AlphaFoldDB" id="A0A2U1KT29"/>
<reference evidence="14 15" key="1">
    <citation type="journal article" date="2018" name="Mol. Plant">
        <title>The genome of Artemisia annua provides insight into the evolution of Asteraceae family and artemisinin biosynthesis.</title>
        <authorList>
            <person name="Shen Q."/>
            <person name="Zhang L."/>
            <person name="Liao Z."/>
            <person name="Wang S."/>
            <person name="Yan T."/>
            <person name="Shi P."/>
            <person name="Liu M."/>
            <person name="Fu X."/>
            <person name="Pan Q."/>
            <person name="Wang Y."/>
            <person name="Lv Z."/>
            <person name="Lu X."/>
            <person name="Zhang F."/>
            <person name="Jiang W."/>
            <person name="Ma Y."/>
            <person name="Chen M."/>
            <person name="Hao X."/>
            <person name="Li L."/>
            <person name="Tang Y."/>
            <person name="Lv G."/>
            <person name="Zhou Y."/>
            <person name="Sun X."/>
            <person name="Brodelius P.E."/>
            <person name="Rose J.K.C."/>
            <person name="Tang K."/>
        </authorList>
    </citation>
    <scope>NUCLEOTIDE SEQUENCE [LARGE SCALE GENOMIC DNA]</scope>
    <source>
        <strain evidence="15">cv. Huhao1</strain>
        <tissue evidence="14">Leaf</tissue>
    </source>
</reference>
<evidence type="ECO:0000256" key="3">
    <source>
        <dbReference type="ARBA" id="ARBA00022692"/>
    </source>
</evidence>
<evidence type="ECO:0000259" key="13">
    <source>
        <dbReference type="PROSITE" id="PS51485"/>
    </source>
</evidence>
<comment type="subcellular location">
    <subcellularLocation>
        <location evidence="1">Membrane</location>
        <topology evidence="1">Single-pass type I membrane protein</topology>
    </subcellularLocation>
</comment>
<dbReference type="InterPro" id="IPR008972">
    <property type="entry name" value="Cupredoxin"/>
</dbReference>
<organism evidence="14 15">
    <name type="scientific">Artemisia annua</name>
    <name type="common">Sweet wormwood</name>
    <dbReference type="NCBI Taxonomy" id="35608"/>
    <lineage>
        <taxon>Eukaryota</taxon>
        <taxon>Viridiplantae</taxon>
        <taxon>Streptophyta</taxon>
        <taxon>Embryophyta</taxon>
        <taxon>Tracheophyta</taxon>
        <taxon>Spermatophyta</taxon>
        <taxon>Magnoliopsida</taxon>
        <taxon>eudicotyledons</taxon>
        <taxon>Gunneridae</taxon>
        <taxon>Pentapetalae</taxon>
        <taxon>asterids</taxon>
        <taxon>campanulids</taxon>
        <taxon>Asterales</taxon>
        <taxon>Asteraceae</taxon>
        <taxon>Asteroideae</taxon>
        <taxon>Anthemideae</taxon>
        <taxon>Artemisiinae</taxon>
        <taxon>Artemisia</taxon>
    </lineage>
</organism>
<keyword evidence="9" id="KW-0472">Membrane</keyword>
<keyword evidence="6" id="KW-0249">Electron transport</keyword>
<gene>
    <name evidence="14" type="ORF">CTI12_AA567650</name>
</gene>
<dbReference type="CDD" id="cd04216">
    <property type="entry name" value="Phytocyanin"/>
    <property type="match status" value="1"/>
</dbReference>
<evidence type="ECO:0000256" key="5">
    <source>
        <dbReference type="ARBA" id="ARBA00022729"/>
    </source>
</evidence>
<evidence type="ECO:0000256" key="4">
    <source>
        <dbReference type="ARBA" id="ARBA00022723"/>
    </source>
</evidence>
<comment type="caution">
    <text evidence="14">The sequence shown here is derived from an EMBL/GenBank/DDBJ whole genome shotgun (WGS) entry which is preliminary data.</text>
</comment>
<evidence type="ECO:0000256" key="12">
    <source>
        <dbReference type="SAM" id="SignalP"/>
    </source>
</evidence>
<dbReference type="GO" id="GO:0005886">
    <property type="term" value="C:plasma membrane"/>
    <property type="evidence" value="ECO:0007669"/>
    <property type="project" value="TreeGrafter"/>
</dbReference>
<proteinExistence type="predicted"/>
<evidence type="ECO:0000256" key="2">
    <source>
        <dbReference type="ARBA" id="ARBA00022448"/>
    </source>
</evidence>
<dbReference type="SUPFAM" id="SSF49503">
    <property type="entry name" value="Cupredoxins"/>
    <property type="match status" value="1"/>
</dbReference>
<feature type="domain" description="Phytocyanin" evidence="13">
    <location>
        <begin position="26"/>
        <end position="122"/>
    </location>
</feature>
<sequence>MVTFSHIVIVLTISVVVLLPASTMAAEYVVGGDSGWTIDYNYTAWAQGKVFYILFNYPKGVHDVYKVDAVSFASCTVPTPGTGLTSGNDTVIFMSSGKKWFICGVGNHCAEHNQKLAINVEGMTPAPAPSSAT</sequence>
<dbReference type="OrthoDB" id="687943at2759"/>
<dbReference type="EMBL" id="PKPP01014218">
    <property type="protein sequence ID" value="PWA39908.1"/>
    <property type="molecule type" value="Genomic_DNA"/>
</dbReference>
<dbReference type="GO" id="GO:0046872">
    <property type="term" value="F:metal ion binding"/>
    <property type="evidence" value="ECO:0007669"/>
    <property type="project" value="UniProtKB-KW"/>
</dbReference>
<dbReference type="InterPro" id="IPR003245">
    <property type="entry name" value="Phytocyanin_dom"/>
</dbReference>
<accession>A0A2U1KT29</accession>
<keyword evidence="7" id="KW-1133">Transmembrane helix</keyword>
<feature type="chain" id="PRO_5015396756" evidence="12">
    <location>
        <begin position="26"/>
        <end position="133"/>
    </location>
</feature>
<dbReference type="GO" id="GO:0009055">
    <property type="term" value="F:electron transfer activity"/>
    <property type="evidence" value="ECO:0007669"/>
    <property type="project" value="InterPro"/>
</dbReference>
<dbReference type="FunFam" id="2.60.40.420:FF:000067">
    <property type="entry name" value="Cupredoxin superfamily protein"/>
    <property type="match status" value="1"/>
</dbReference>
<protein>
    <submittedName>
        <fullName evidence="14">Cupredoxin</fullName>
    </submittedName>
</protein>
<evidence type="ECO:0000256" key="6">
    <source>
        <dbReference type="ARBA" id="ARBA00022982"/>
    </source>
</evidence>
<evidence type="ECO:0000313" key="14">
    <source>
        <dbReference type="EMBL" id="PWA39908.1"/>
    </source>
</evidence>
<keyword evidence="15" id="KW-1185">Reference proteome</keyword>
<keyword evidence="5 12" id="KW-0732">Signal</keyword>